<feature type="chain" id="PRO_5023017549" evidence="12">
    <location>
        <begin position="23"/>
        <end position="639"/>
    </location>
</feature>
<feature type="transmembrane region" description="Helical" evidence="11">
    <location>
        <begin position="367"/>
        <end position="388"/>
    </location>
</feature>
<dbReference type="GO" id="GO:0008528">
    <property type="term" value="F:G protein-coupled peptide receptor activity"/>
    <property type="evidence" value="ECO:0007669"/>
    <property type="project" value="TreeGrafter"/>
</dbReference>
<evidence type="ECO:0000256" key="6">
    <source>
        <dbReference type="ARBA" id="ARBA00023040"/>
    </source>
</evidence>
<name>A0A5E4NR09_9HEMI</name>
<reference evidence="14 15" key="1">
    <citation type="submission" date="2019-08" db="EMBL/GenBank/DDBJ databases">
        <authorList>
            <person name="Alioto T."/>
            <person name="Alioto T."/>
            <person name="Gomez Garrido J."/>
        </authorList>
    </citation>
    <scope>NUCLEOTIDE SEQUENCE [LARGE SCALE GENOMIC DNA]</scope>
</reference>
<keyword evidence="15" id="KW-1185">Reference proteome</keyword>
<evidence type="ECO:0000256" key="7">
    <source>
        <dbReference type="ARBA" id="ARBA00023136"/>
    </source>
</evidence>
<evidence type="ECO:0000313" key="15">
    <source>
        <dbReference type="Proteomes" id="UP000325440"/>
    </source>
</evidence>
<evidence type="ECO:0000256" key="1">
    <source>
        <dbReference type="ARBA" id="ARBA00004141"/>
    </source>
</evidence>
<dbReference type="InterPro" id="IPR000832">
    <property type="entry name" value="GPCR_2_secretin-like"/>
</dbReference>
<evidence type="ECO:0000256" key="8">
    <source>
        <dbReference type="ARBA" id="ARBA00023170"/>
    </source>
</evidence>
<dbReference type="PANTHER" id="PTHR47154:SF2">
    <property type="entry name" value="G-PROTEIN COUPLED RECEPTOR MTH-RELATED"/>
    <property type="match status" value="1"/>
</dbReference>
<proteinExistence type="inferred from homology"/>
<comment type="similarity">
    <text evidence="2">Belongs to the G-protein coupled receptor 2 family. Mth subfamily.</text>
</comment>
<dbReference type="GO" id="GO:0005886">
    <property type="term" value="C:plasma membrane"/>
    <property type="evidence" value="ECO:0007669"/>
    <property type="project" value="TreeGrafter"/>
</dbReference>
<evidence type="ECO:0000256" key="4">
    <source>
        <dbReference type="ARBA" id="ARBA00022729"/>
    </source>
</evidence>
<evidence type="ECO:0000313" key="14">
    <source>
        <dbReference type="EMBL" id="VVC43990.1"/>
    </source>
</evidence>
<feature type="transmembrane region" description="Helical" evidence="11">
    <location>
        <begin position="400"/>
        <end position="427"/>
    </location>
</feature>
<feature type="region of interest" description="Disordered" evidence="10">
    <location>
        <begin position="619"/>
        <end position="639"/>
    </location>
</feature>
<evidence type="ECO:0000256" key="11">
    <source>
        <dbReference type="SAM" id="Phobius"/>
    </source>
</evidence>
<feature type="transmembrane region" description="Helical" evidence="11">
    <location>
        <begin position="574"/>
        <end position="596"/>
    </location>
</feature>
<keyword evidence="6" id="KW-0297">G-protein coupled receptor</keyword>
<dbReference type="AlphaFoldDB" id="A0A5E4NR09"/>
<feature type="transmembrane region" description="Helical" evidence="11">
    <location>
        <begin position="494"/>
        <end position="522"/>
    </location>
</feature>
<evidence type="ECO:0000256" key="9">
    <source>
        <dbReference type="ARBA" id="ARBA00023224"/>
    </source>
</evidence>
<keyword evidence="5 11" id="KW-1133">Transmembrane helix</keyword>
<dbReference type="EMBL" id="CABPRJ010002374">
    <property type="protein sequence ID" value="VVC43990.1"/>
    <property type="molecule type" value="Genomic_DNA"/>
</dbReference>
<dbReference type="Gene3D" id="1.20.1070.10">
    <property type="entry name" value="Rhodopsin 7-helix transmembrane proteins"/>
    <property type="match status" value="1"/>
</dbReference>
<dbReference type="Gene3D" id="2.170.180.11">
    <property type="entry name" value="Methuselah ectodomain, domain 2"/>
    <property type="match status" value="1"/>
</dbReference>
<feature type="signal peptide" evidence="12">
    <location>
        <begin position="1"/>
        <end position="22"/>
    </location>
</feature>
<protein>
    <submittedName>
        <fullName evidence="14">Methuselah ectodomain, domain 2,GPCR, family 2-like,GPCR, family 2, secretin-like</fullName>
    </submittedName>
</protein>
<keyword evidence="9" id="KW-0807">Transducer</keyword>
<evidence type="ECO:0000256" key="3">
    <source>
        <dbReference type="ARBA" id="ARBA00022692"/>
    </source>
</evidence>
<dbReference type="InterPro" id="IPR051384">
    <property type="entry name" value="Mth_GPCR"/>
</dbReference>
<keyword evidence="8" id="KW-0675">Receptor</keyword>
<organism evidence="14 15">
    <name type="scientific">Cinara cedri</name>
    <dbReference type="NCBI Taxonomy" id="506608"/>
    <lineage>
        <taxon>Eukaryota</taxon>
        <taxon>Metazoa</taxon>
        <taxon>Ecdysozoa</taxon>
        <taxon>Arthropoda</taxon>
        <taxon>Hexapoda</taxon>
        <taxon>Insecta</taxon>
        <taxon>Pterygota</taxon>
        <taxon>Neoptera</taxon>
        <taxon>Paraneoptera</taxon>
        <taxon>Hemiptera</taxon>
        <taxon>Sternorrhyncha</taxon>
        <taxon>Aphidomorpha</taxon>
        <taxon>Aphidoidea</taxon>
        <taxon>Aphididae</taxon>
        <taxon>Lachninae</taxon>
        <taxon>Cinara</taxon>
    </lineage>
</organism>
<dbReference type="InterPro" id="IPR017981">
    <property type="entry name" value="GPCR_2-like_7TM"/>
</dbReference>
<dbReference type="SUPFAM" id="SSF81321">
    <property type="entry name" value="Family A G protein-coupled receptor-like"/>
    <property type="match status" value="1"/>
</dbReference>
<feature type="transmembrane region" description="Helical" evidence="11">
    <location>
        <begin position="448"/>
        <end position="467"/>
    </location>
</feature>
<evidence type="ECO:0000256" key="2">
    <source>
        <dbReference type="ARBA" id="ARBA00008979"/>
    </source>
</evidence>
<keyword evidence="4 12" id="KW-0732">Signal</keyword>
<dbReference type="PANTHER" id="PTHR47154">
    <property type="entry name" value="G-PROTEIN COUPLED RECEPTOR MTH-RELATED"/>
    <property type="match status" value="1"/>
</dbReference>
<accession>A0A5E4NR09</accession>
<dbReference type="InterPro" id="IPR023311">
    <property type="entry name" value="Methusela_ecto_dom_2"/>
</dbReference>
<dbReference type="GO" id="GO:0007166">
    <property type="term" value="P:cell surface receptor signaling pathway"/>
    <property type="evidence" value="ECO:0007669"/>
    <property type="project" value="InterPro"/>
</dbReference>
<feature type="compositionally biased region" description="Polar residues" evidence="10">
    <location>
        <begin position="619"/>
        <end position="630"/>
    </location>
</feature>
<gene>
    <name evidence="14" type="ORF">CINCED_3A001305</name>
</gene>
<feature type="transmembrane region" description="Helical" evidence="11">
    <location>
        <begin position="543"/>
        <end position="562"/>
    </location>
</feature>
<dbReference type="PROSITE" id="PS50261">
    <property type="entry name" value="G_PROTEIN_RECEP_F2_4"/>
    <property type="match status" value="1"/>
</dbReference>
<feature type="domain" description="G-protein coupled receptors family 2 profile 2" evidence="13">
    <location>
        <begin position="333"/>
        <end position="598"/>
    </location>
</feature>
<feature type="transmembrane region" description="Helical" evidence="11">
    <location>
        <begin position="334"/>
        <end position="355"/>
    </location>
</feature>
<dbReference type="Proteomes" id="UP000325440">
    <property type="component" value="Unassembled WGS sequence"/>
</dbReference>
<sequence>MNAVRSCFAESALLLLFTVVGPNSIVFATVETAAKSSAVVRLTCCSTPGDVGGNPACQYENQTFHRIEIIGGSGFESCPKPYGSGADALQLVQKCCPPDQNYDPETLSCQAVENGQESTNDFQWLMLKMLLLPDRIRDTVTVLGYKYGPTMCQDGEVLIDVVNKSTAIEPLLSEDLNCFDVTPPPGLQLVARKCRPKVPYCDEKSGRYTCVNKCCRGNKIIGSNFRCNETSKKPLNLNIYETTNDGDRLSNRTLLLPYYSRLKCKAKDKYEENKFKLLVNKTLNLIDSGLNLPEGDYCLEYYSENGSNSTKVLALACAPFVKLSEDDTKGSWKYWLILFGFVPSIVCLSITLIVYAMLSTLRNVHGYYVMCYIACLLLSFVCLLIIQWMSDEIHPSLCKFVGYSTLFLLLATFCWLNVICFDIFWILRYNKSINKISSITMRTVIYNIYCWGFSSTWTCTAFIFQHSEHPGLSKFSPDLGTKSCWFSEDNYGSFIFFTLPLSIMLIANLILFGLTAVHCSRIKSELNKFKRTDSKTRRIQLDMEKFAMSVKLFLVMGIPWSFEVLSKVLKTNWFIWYVLDEINALQGVMVFVIFVAKRKVITSLRKKIKGSFDHNESTKVNTISGSSQSSAHHRNFNDF</sequence>
<dbReference type="CDD" id="cd15039">
    <property type="entry name" value="7tmB3_Methuselah-like"/>
    <property type="match status" value="1"/>
</dbReference>
<evidence type="ECO:0000256" key="5">
    <source>
        <dbReference type="ARBA" id="ARBA00022989"/>
    </source>
</evidence>
<dbReference type="OrthoDB" id="8182178at2759"/>
<evidence type="ECO:0000256" key="10">
    <source>
        <dbReference type="SAM" id="MobiDB-lite"/>
    </source>
</evidence>
<keyword evidence="7 11" id="KW-0472">Membrane</keyword>
<comment type="subcellular location">
    <subcellularLocation>
        <location evidence="1">Membrane</location>
        <topology evidence="1">Multi-pass membrane protein</topology>
    </subcellularLocation>
</comment>
<evidence type="ECO:0000256" key="12">
    <source>
        <dbReference type="SAM" id="SignalP"/>
    </source>
</evidence>
<evidence type="ECO:0000259" key="13">
    <source>
        <dbReference type="PROSITE" id="PS50261"/>
    </source>
</evidence>
<dbReference type="Pfam" id="PF00002">
    <property type="entry name" value="7tm_2"/>
    <property type="match status" value="1"/>
</dbReference>
<keyword evidence="3 11" id="KW-0812">Transmembrane</keyword>